<dbReference type="Gene3D" id="1.10.238.10">
    <property type="entry name" value="EF-hand"/>
    <property type="match status" value="1"/>
</dbReference>
<name>A0A226DT78_FOLCA</name>
<evidence type="ECO:0000256" key="1">
    <source>
        <dbReference type="ARBA" id="ARBA00022837"/>
    </source>
</evidence>
<comment type="caution">
    <text evidence="3">The sequence shown here is derived from an EMBL/GenBank/DDBJ whole genome shotgun (WGS) entry which is preliminary data.</text>
</comment>
<protein>
    <submittedName>
        <fullName evidence="3">Calcium-binding protein 1</fullName>
    </submittedName>
</protein>
<dbReference type="InterPro" id="IPR011992">
    <property type="entry name" value="EF-hand-dom_pair"/>
</dbReference>
<dbReference type="AlphaFoldDB" id="A0A226DT78"/>
<sequence length="151" mass="17179">MSHNRKYDREEVETAMKKMPTFADNKIDFADLAGFLDSIGYTYTAEQMVAYEKFLNEVHNGKLDLDIAINSLGVVDDTKELMRTHIEALDLNKDGVIDEVDFKAIVELMLAHDPAFPKVDYEKFVEEADTAKDGKVSIDEAVEWFSKNAKH</sequence>
<accession>A0A226DT78</accession>
<feature type="domain" description="EF-hand" evidence="2">
    <location>
        <begin position="77"/>
        <end position="112"/>
    </location>
</feature>
<dbReference type="InterPro" id="IPR018247">
    <property type="entry name" value="EF_Hand_1_Ca_BS"/>
</dbReference>
<gene>
    <name evidence="3" type="ORF">Fcan01_16347</name>
</gene>
<dbReference type="PROSITE" id="PS00018">
    <property type="entry name" value="EF_HAND_1"/>
    <property type="match status" value="1"/>
</dbReference>
<keyword evidence="1" id="KW-0106">Calcium</keyword>
<dbReference type="SUPFAM" id="SSF47473">
    <property type="entry name" value="EF-hand"/>
    <property type="match status" value="1"/>
</dbReference>
<proteinExistence type="predicted"/>
<dbReference type="InterPro" id="IPR002048">
    <property type="entry name" value="EF_hand_dom"/>
</dbReference>
<keyword evidence="4" id="KW-1185">Reference proteome</keyword>
<evidence type="ECO:0000313" key="3">
    <source>
        <dbReference type="EMBL" id="OXA48705.1"/>
    </source>
</evidence>
<reference evidence="3 4" key="1">
    <citation type="submission" date="2015-12" db="EMBL/GenBank/DDBJ databases">
        <title>The genome of Folsomia candida.</title>
        <authorList>
            <person name="Faddeeva A."/>
            <person name="Derks M.F."/>
            <person name="Anvar Y."/>
            <person name="Smit S."/>
            <person name="Van Straalen N."/>
            <person name="Roelofs D."/>
        </authorList>
    </citation>
    <scope>NUCLEOTIDE SEQUENCE [LARGE SCALE GENOMIC DNA]</scope>
    <source>
        <strain evidence="3 4">VU population</strain>
        <tissue evidence="3">Whole body</tissue>
    </source>
</reference>
<dbReference type="EMBL" id="LNIX01000011">
    <property type="protein sequence ID" value="OXA48705.1"/>
    <property type="molecule type" value="Genomic_DNA"/>
</dbReference>
<dbReference type="OrthoDB" id="6480673at2759"/>
<dbReference type="PROSITE" id="PS50222">
    <property type="entry name" value="EF_HAND_2"/>
    <property type="match status" value="2"/>
</dbReference>
<dbReference type="Proteomes" id="UP000198287">
    <property type="component" value="Unassembled WGS sequence"/>
</dbReference>
<evidence type="ECO:0000313" key="4">
    <source>
        <dbReference type="Proteomes" id="UP000198287"/>
    </source>
</evidence>
<feature type="domain" description="EF-hand" evidence="2">
    <location>
        <begin position="116"/>
        <end position="151"/>
    </location>
</feature>
<dbReference type="GO" id="GO:0005509">
    <property type="term" value="F:calcium ion binding"/>
    <property type="evidence" value="ECO:0007669"/>
    <property type="project" value="InterPro"/>
</dbReference>
<evidence type="ECO:0000259" key="2">
    <source>
        <dbReference type="PROSITE" id="PS50222"/>
    </source>
</evidence>
<organism evidence="3 4">
    <name type="scientific">Folsomia candida</name>
    <name type="common">Springtail</name>
    <dbReference type="NCBI Taxonomy" id="158441"/>
    <lineage>
        <taxon>Eukaryota</taxon>
        <taxon>Metazoa</taxon>
        <taxon>Ecdysozoa</taxon>
        <taxon>Arthropoda</taxon>
        <taxon>Hexapoda</taxon>
        <taxon>Collembola</taxon>
        <taxon>Entomobryomorpha</taxon>
        <taxon>Isotomoidea</taxon>
        <taxon>Isotomidae</taxon>
        <taxon>Proisotominae</taxon>
        <taxon>Folsomia</taxon>
    </lineage>
</organism>